<sequence length="293" mass="30702">MRRLLCTVVASGESQAEEFLRSYNNVPWREVLPDAPVSISACCRIRRCTGADPRASLELRPPPALPQGNVGTCRADVLRAIRSCRIPASVVRRLGIVAPRSQVRSARSFANIPPPNCWAAREAAMRKPLLAVSGSGAEDQHHSSSSVSPAPPAAGPHCNALYRARVRQWSGVVAIGEEVDGIDQGTGAAKGGGCAAESGVRRPGQVAVSVSIPSATAIGATDRRSNRPRPKASSRLLAAAELLEPAGHVQGTAALIAAPAKKRPRIACADEESDGDLESAHLSRPLDSDEDDG</sequence>
<dbReference type="EMBL" id="CAJNNV010026267">
    <property type="protein sequence ID" value="CAE8617731.1"/>
    <property type="molecule type" value="Genomic_DNA"/>
</dbReference>
<dbReference type="GO" id="GO:0045893">
    <property type="term" value="P:positive regulation of DNA-templated transcription"/>
    <property type="evidence" value="ECO:0007669"/>
    <property type="project" value="TreeGrafter"/>
</dbReference>
<protein>
    <submittedName>
        <fullName evidence="2">Uncharacterized protein</fullName>
    </submittedName>
</protein>
<dbReference type="GO" id="GO:0039536">
    <property type="term" value="P:negative regulation of RIG-I signaling pathway"/>
    <property type="evidence" value="ECO:0007669"/>
    <property type="project" value="InterPro"/>
</dbReference>
<accession>A0A813FY66</accession>
<keyword evidence="3" id="KW-1185">Reference proteome</keyword>
<feature type="region of interest" description="Disordered" evidence="1">
    <location>
        <begin position="269"/>
        <end position="293"/>
    </location>
</feature>
<dbReference type="AlphaFoldDB" id="A0A813FY66"/>
<dbReference type="OrthoDB" id="5842926at2759"/>
<dbReference type="InterPro" id="IPR040341">
    <property type="entry name" value="GPATCH3"/>
</dbReference>
<feature type="non-terminal residue" evidence="2">
    <location>
        <position position="1"/>
    </location>
</feature>
<evidence type="ECO:0000313" key="3">
    <source>
        <dbReference type="Proteomes" id="UP000654075"/>
    </source>
</evidence>
<name>A0A813FY66_POLGL</name>
<organism evidence="2 3">
    <name type="scientific">Polarella glacialis</name>
    <name type="common">Dinoflagellate</name>
    <dbReference type="NCBI Taxonomy" id="89957"/>
    <lineage>
        <taxon>Eukaryota</taxon>
        <taxon>Sar</taxon>
        <taxon>Alveolata</taxon>
        <taxon>Dinophyceae</taxon>
        <taxon>Suessiales</taxon>
        <taxon>Suessiaceae</taxon>
        <taxon>Polarella</taxon>
    </lineage>
</organism>
<dbReference type="GO" id="GO:0032480">
    <property type="term" value="P:negative regulation of type I interferon production"/>
    <property type="evidence" value="ECO:0007669"/>
    <property type="project" value="InterPro"/>
</dbReference>
<feature type="compositionally biased region" description="Basic and acidic residues" evidence="1">
    <location>
        <begin position="278"/>
        <end position="287"/>
    </location>
</feature>
<dbReference type="PANTHER" id="PTHR14390:SF2">
    <property type="entry name" value="G PATCH DOMAIN-CONTAINING PROTEIN 3"/>
    <property type="match status" value="1"/>
</dbReference>
<comment type="caution">
    <text evidence="2">The sequence shown here is derived from an EMBL/GenBank/DDBJ whole genome shotgun (WGS) entry which is preliminary data.</text>
</comment>
<evidence type="ECO:0000256" key="1">
    <source>
        <dbReference type="SAM" id="MobiDB-lite"/>
    </source>
</evidence>
<dbReference type="Proteomes" id="UP000654075">
    <property type="component" value="Unassembled WGS sequence"/>
</dbReference>
<reference evidence="2" key="1">
    <citation type="submission" date="2021-02" db="EMBL/GenBank/DDBJ databases">
        <authorList>
            <person name="Dougan E. K."/>
            <person name="Rhodes N."/>
            <person name="Thang M."/>
            <person name="Chan C."/>
        </authorList>
    </citation>
    <scope>NUCLEOTIDE SEQUENCE</scope>
</reference>
<evidence type="ECO:0000313" key="2">
    <source>
        <dbReference type="EMBL" id="CAE8617731.1"/>
    </source>
</evidence>
<dbReference type="PANTHER" id="PTHR14390">
    <property type="entry name" value="G PATCH DOMAIN CONTAINING PROTEIN 3"/>
    <property type="match status" value="1"/>
</dbReference>
<gene>
    <name evidence="2" type="ORF">PGLA1383_LOCUS35391</name>
</gene>
<feature type="region of interest" description="Disordered" evidence="1">
    <location>
        <begin position="132"/>
        <end position="154"/>
    </location>
</feature>
<proteinExistence type="predicted"/>